<proteinExistence type="inferred from homology"/>
<dbReference type="Pfam" id="PF01169">
    <property type="entry name" value="GDT1"/>
    <property type="match status" value="1"/>
</dbReference>
<keyword evidence="8" id="KW-1185">Reference proteome</keyword>
<organism evidence="7 8">
    <name type="scientific">Cylindrobasidium torrendii FP15055 ss-10</name>
    <dbReference type="NCBI Taxonomy" id="1314674"/>
    <lineage>
        <taxon>Eukaryota</taxon>
        <taxon>Fungi</taxon>
        <taxon>Dikarya</taxon>
        <taxon>Basidiomycota</taxon>
        <taxon>Agaricomycotina</taxon>
        <taxon>Agaricomycetes</taxon>
        <taxon>Agaricomycetidae</taxon>
        <taxon>Agaricales</taxon>
        <taxon>Marasmiineae</taxon>
        <taxon>Physalacriaceae</taxon>
        <taxon>Cylindrobasidium</taxon>
    </lineage>
</organism>
<dbReference type="GO" id="GO:0032472">
    <property type="term" value="P:Golgi calcium ion transport"/>
    <property type="evidence" value="ECO:0007669"/>
    <property type="project" value="TreeGrafter"/>
</dbReference>
<dbReference type="InterPro" id="IPR001727">
    <property type="entry name" value="GDT1-like"/>
</dbReference>
<keyword evidence="3" id="KW-0812">Transmembrane</keyword>
<keyword evidence="4" id="KW-1133">Transmembrane helix</keyword>
<keyword evidence="5" id="KW-0472">Membrane</keyword>
<sequence>MIMEGRAMAAGNEKFQEEMREAEDEIEGDDATHGEGGEAFELDHWMEAAAPRVNQRSSLKDGARNFCIFLGPQFLLTFLGEWGDRSQITTTALGAAHAHLRFHSNVCIVSLGTIINSLATHAALLLPLLADAAFQLVYL</sequence>
<gene>
    <name evidence="7" type="ORF">CYLTODRAFT_473208</name>
</gene>
<dbReference type="EMBL" id="KN880734">
    <property type="protein sequence ID" value="KIY62947.1"/>
    <property type="molecule type" value="Genomic_DNA"/>
</dbReference>
<comment type="similarity">
    <text evidence="2 6">Belongs to the GDT1 family.</text>
</comment>
<evidence type="ECO:0000256" key="4">
    <source>
        <dbReference type="ARBA" id="ARBA00022989"/>
    </source>
</evidence>
<dbReference type="GO" id="GO:0005384">
    <property type="term" value="F:manganese ion transmembrane transporter activity"/>
    <property type="evidence" value="ECO:0007669"/>
    <property type="project" value="TreeGrafter"/>
</dbReference>
<evidence type="ECO:0000313" key="8">
    <source>
        <dbReference type="Proteomes" id="UP000054007"/>
    </source>
</evidence>
<dbReference type="PANTHER" id="PTHR12608:SF1">
    <property type="entry name" value="TRANSMEMBRANE PROTEIN 165"/>
    <property type="match status" value="1"/>
</dbReference>
<comment type="subcellular location">
    <subcellularLocation>
        <location evidence="1 6">Membrane</location>
        <topology evidence="1 6">Multi-pass membrane protein</topology>
    </subcellularLocation>
</comment>
<dbReference type="OrthoDB" id="442680at2759"/>
<protein>
    <recommendedName>
        <fullName evidence="6">GDT1 family protein</fullName>
    </recommendedName>
</protein>
<name>A0A0D7AXJ9_9AGAR</name>
<dbReference type="AlphaFoldDB" id="A0A0D7AXJ9"/>
<dbReference type="GO" id="GO:0005794">
    <property type="term" value="C:Golgi apparatus"/>
    <property type="evidence" value="ECO:0007669"/>
    <property type="project" value="TreeGrafter"/>
</dbReference>
<evidence type="ECO:0000256" key="6">
    <source>
        <dbReference type="RuleBase" id="RU365102"/>
    </source>
</evidence>
<reference evidence="7 8" key="1">
    <citation type="journal article" date="2015" name="Fungal Genet. Biol.">
        <title>Evolution of novel wood decay mechanisms in Agaricales revealed by the genome sequences of Fistulina hepatica and Cylindrobasidium torrendii.</title>
        <authorList>
            <person name="Floudas D."/>
            <person name="Held B.W."/>
            <person name="Riley R."/>
            <person name="Nagy L.G."/>
            <person name="Koehler G."/>
            <person name="Ransdell A.S."/>
            <person name="Younus H."/>
            <person name="Chow J."/>
            <person name="Chiniquy J."/>
            <person name="Lipzen A."/>
            <person name="Tritt A."/>
            <person name="Sun H."/>
            <person name="Haridas S."/>
            <person name="LaButti K."/>
            <person name="Ohm R.A."/>
            <person name="Kues U."/>
            <person name="Blanchette R.A."/>
            <person name="Grigoriev I.V."/>
            <person name="Minto R.E."/>
            <person name="Hibbett D.S."/>
        </authorList>
    </citation>
    <scope>NUCLEOTIDE SEQUENCE [LARGE SCALE GENOMIC DNA]</scope>
    <source>
        <strain evidence="7 8">FP15055 ss-10</strain>
    </source>
</reference>
<evidence type="ECO:0000256" key="2">
    <source>
        <dbReference type="ARBA" id="ARBA00009190"/>
    </source>
</evidence>
<accession>A0A0D7AXJ9</accession>
<dbReference type="GO" id="GO:0032468">
    <property type="term" value="P:Golgi calcium ion homeostasis"/>
    <property type="evidence" value="ECO:0007669"/>
    <property type="project" value="TreeGrafter"/>
</dbReference>
<evidence type="ECO:0000256" key="1">
    <source>
        <dbReference type="ARBA" id="ARBA00004141"/>
    </source>
</evidence>
<dbReference type="GO" id="GO:0000329">
    <property type="term" value="C:fungal-type vacuole membrane"/>
    <property type="evidence" value="ECO:0007669"/>
    <property type="project" value="TreeGrafter"/>
</dbReference>
<evidence type="ECO:0000256" key="5">
    <source>
        <dbReference type="ARBA" id="ARBA00023136"/>
    </source>
</evidence>
<dbReference type="PANTHER" id="PTHR12608">
    <property type="entry name" value="TRANSMEMBRANE PROTEIN HTP-1 RELATED"/>
    <property type="match status" value="1"/>
</dbReference>
<dbReference type="GO" id="GO:0015085">
    <property type="term" value="F:calcium ion transmembrane transporter activity"/>
    <property type="evidence" value="ECO:0007669"/>
    <property type="project" value="TreeGrafter"/>
</dbReference>
<evidence type="ECO:0000256" key="3">
    <source>
        <dbReference type="ARBA" id="ARBA00022692"/>
    </source>
</evidence>
<dbReference type="Proteomes" id="UP000054007">
    <property type="component" value="Unassembled WGS sequence"/>
</dbReference>
<dbReference type="STRING" id="1314674.A0A0D7AXJ9"/>
<evidence type="ECO:0000313" key="7">
    <source>
        <dbReference type="EMBL" id="KIY62947.1"/>
    </source>
</evidence>